<dbReference type="InterPro" id="IPR050482">
    <property type="entry name" value="Sensor_HK_TwoCompSys"/>
</dbReference>
<dbReference type="PROSITE" id="PS50885">
    <property type="entry name" value="HAMP"/>
    <property type="match status" value="1"/>
</dbReference>
<dbReference type="Pfam" id="PF00672">
    <property type="entry name" value="HAMP"/>
    <property type="match status" value="1"/>
</dbReference>
<dbReference type="Pfam" id="PF07730">
    <property type="entry name" value="HisKA_3"/>
    <property type="match status" value="1"/>
</dbReference>
<dbReference type="InterPro" id="IPR032244">
    <property type="entry name" value="LapD_MoxY_N"/>
</dbReference>
<dbReference type="Proteomes" id="UP000193553">
    <property type="component" value="Unassembled WGS sequence"/>
</dbReference>
<dbReference type="EMBL" id="NAFI01000190">
    <property type="protein sequence ID" value="OSJ01592.1"/>
    <property type="molecule type" value="Genomic_DNA"/>
</dbReference>
<dbReference type="SUPFAM" id="SSF55874">
    <property type="entry name" value="ATPase domain of HSP90 chaperone/DNA topoisomerase II/histidine kinase"/>
    <property type="match status" value="1"/>
</dbReference>
<dbReference type="PANTHER" id="PTHR24421">
    <property type="entry name" value="NITRATE/NITRITE SENSOR PROTEIN NARX-RELATED"/>
    <property type="match status" value="1"/>
</dbReference>
<dbReference type="OrthoDB" id="9778496at2"/>
<reference evidence="7 8" key="1">
    <citation type="submission" date="2017-03" db="EMBL/GenBank/DDBJ databases">
        <title>Whole genome sequences of fourteen strains of Bradyrhizobium canariense and one strain of Bradyrhizobium japonicum isolated from Lupinus (Papilionoideae: Genisteae) species in Algeria.</title>
        <authorList>
            <person name="Crovadore J."/>
            <person name="Chekireb D."/>
            <person name="Brachmann A."/>
            <person name="Chablais R."/>
            <person name="Cochard B."/>
            <person name="Lefort F."/>
        </authorList>
    </citation>
    <scope>NUCLEOTIDE SEQUENCE [LARGE SCALE GENOMIC DNA]</scope>
    <source>
        <strain evidence="7 8">UBMA195</strain>
    </source>
</reference>
<dbReference type="Gene3D" id="1.20.5.1930">
    <property type="match status" value="1"/>
</dbReference>
<dbReference type="CDD" id="cd16917">
    <property type="entry name" value="HATPase_UhpB-NarQ-NarX-like"/>
    <property type="match status" value="1"/>
</dbReference>
<dbReference type="CDD" id="cd06225">
    <property type="entry name" value="HAMP"/>
    <property type="match status" value="1"/>
</dbReference>
<gene>
    <name evidence="7" type="ORF">BSZ18_37880</name>
</gene>
<dbReference type="InterPro" id="IPR036890">
    <property type="entry name" value="HATPase_C_sf"/>
</dbReference>
<name>A0A1X3FN63_9BRAD</name>
<protein>
    <submittedName>
        <fullName evidence="7">Histidine kinase</fullName>
    </submittedName>
</protein>
<organism evidence="7 8">
    <name type="scientific">Bradyrhizobium canariense</name>
    <dbReference type="NCBI Taxonomy" id="255045"/>
    <lineage>
        <taxon>Bacteria</taxon>
        <taxon>Pseudomonadati</taxon>
        <taxon>Pseudomonadota</taxon>
        <taxon>Alphaproteobacteria</taxon>
        <taxon>Hyphomicrobiales</taxon>
        <taxon>Nitrobacteraceae</taxon>
        <taxon>Bradyrhizobium</taxon>
    </lineage>
</organism>
<dbReference type="AlphaFoldDB" id="A0A1X3FN63"/>
<evidence type="ECO:0000256" key="5">
    <source>
        <dbReference type="ARBA" id="ARBA00023012"/>
    </source>
</evidence>
<dbReference type="PANTHER" id="PTHR24421:SF58">
    <property type="entry name" value="SIGNAL TRANSDUCTION HISTIDINE-PROTEIN KINASE_PHOSPHATASE UHPB"/>
    <property type="match status" value="1"/>
</dbReference>
<evidence type="ECO:0000313" key="8">
    <source>
        <dbReference type="Proteomes" id="UP000193553"/>
    </source>
</evidence>
<proteinExistence type="predicted"/>
<dbReference type="Gene3D" id="3.30.565.10">
    <property type="entry name" value="Histidine kinase-like ATPase, C-terminal domain"/>
    <property type="match status" value="1"/>
</dbReference>
<dbReference type="InterPro" id="IPR011712">
    <property type="entry name" value="Sig_transdc_His_kin_sub3_dim/P"/>
</dbReference>
<evidence type="ECO:0000256" key="4">
    <source>
        <dbReference type="ARBA" id="ARBA00022777"/>
    </source>
</evidence>
<evidence type="ECO:0000256" key="2">
    <source>
        <dbReference type="ARBA" id="ARBA00022553"/>
    </source>
</evidence>
<dbReference type="Pfam" id="PF02518">
    <property type="entry name" value="HATPase_c"/>
    <property type="match status" value="1"/>
</dbReference>
<dbReference type="InterPro" id="IPR003660">
    <property type="entry name" value="HAMP_dom"/>
</dbReference>
<keyword evidence="4 7" id="KW-0418">Kinase</keyword>
<dbReference type="GO" id="GO:0046983">
    <property type="term" value="F:protein dimerization activity"/>
    <property type="evidence" value="ECO:0007669"/>
    <property type="project" value="InterPro"/>
</dbReference>
<feature type="domain" description="HAMP" evidence="6">
    <location>
        <begin position="210"/>
        <end position="262"/>
    </location>
</feature>
<dbReference type="InterPro" id="IPR003594">
    <property type="entry name" value="HATPase_dom"/>
</dbReference>
<dbReference type="SMART" id="SM00387">
    <property type="entry name" value="HATPase_c"/>
    <property type="match status" value="1"/>
</dbReference>
<keyword evidence="2" id="KW-0597">Phosphoprotein</keyword>
<dbReference type="GO" id="GO:0016020">
    <property type="term" value="C:membrane"/>
    <property type="evidence" value="ECO:0007669"/>
    <property type="project" value="UniProtKB-SubCell"/>
</dbReference>
<dbReference type="Gene3D" id="6.10.340.10">
    <property type="match status" value="1"/>
</dbReference>
<accession>A0A1X3FN63</accession>
<dbReference type="GO" id="GO:0000155">
    <property type="term" value="F:phosphorelay sensor kinase activity"/>
    <property type="evidence" value="ECO:0007669"/>
    <property type="project" value="InterPro"/>
</dbReference>
<sequence length="485" mass="52235">MAVRFRLDIGRFASVNVIGQGAGQSFAGARAIPMWQNLSLRGRINLLLALLLALGLAVNIGRQVAEAGPRVQAEDQSVIRLAREFIEMIVADLNEAPDPDARLNQIARDLSRLRHVSIALRDEAGRPLTQPRTDADDDTRAPPAWFVSLVHPEQTAVSVPVSIHGKPGSLLITSHPDDEIAEIWDAIVTQLEVGSVIALALFLVMMNVIGRALAPLQSLADVMAELEDGRYQARVAPGGAPELAAICTKLNHLAATLSDAIEDKRRLAERTVSLQDVERKEIARELHDEFGPYLFSLRAHASALAKQADGRAPNAEAVRKHGSAMLEQINALQQFNRRVLERLRPVGLAEFGLRQALESLSRLWRESHPDVTIETVISPALGVTGETADLTIYRIVQEALTNVFRHAGATSVNVVIEPVAEAASDGRSCARVRVSDNGRGMEPGQKLGFGLVGMRERILALGGTLNVVSGDGGLTVEALVPTAAA</sequence>
<keyword evidence="5" id="KW-0902">Two-component regulatory system</keyword>
<comment type="caution">
    <text evidence="7">The sequence shown here is derived from an EMBL/GenBank/DDBJ whole genome shotgun (WGS) entry which is preliminary data.</text>
</comment>
<evidence type="ECO:0000313" key="7">
    <source>
        <dbReference type="EMBL" id="OSJ01592.1"/>
    </source>
</evidence>
<dbReference type="SMART" id="SM00304">
    <property type="entry name" value="HAMP"/>
    <property type="match status" value="1"/>
</dbReference>
<keyword evidence="3" id="KW-0808">Transferase</keyword>
<evidence type="ECO:0000259" key="6">
    <source>
        <dbReference type="PROSITE" id="PS50885"/>
    </source>
</evidence>
<comment type="subcellular location">
    <subcellularLocation>
        <location evidence="1">Membrane</location>
    </subcellularLocation>
</comment>
<evidence type="ECO:0000256" key="3">
    <source>
        <dbReference type="ARBA" id="ARBA00022679"/>
    </source>
</evidence>
<dbReference type="Pfam" id="PF16448">
    <property type="entry name" value="LapD_MoxY_N"/>
    <property type="match status" value="1"/>
</dbReference>
<evidence type="ECO:0000256" key="1">
    <source>
        <dbReference type="ARBA" id="ARBA00004370"/>
    </source>
</evidence>